<keyword evidence="6" id="KW-0592">Phosphate transport</keyword>
<reference evidence="7" key="1">
    <citation type="submission" date="2021-05" db="EMBL/GenBank/DDBJ databases">
        <authorList>
            <person name="Pietrasiak N."/>
            <person name="Ward R."/>
            <person name="Stajich J.E."/>
            <person name="Kurbessoian T."/>
        </authorList>
    </citation>
    <scope>NUCLEOTIDE SEQUENCE</scope>
    <source>
        <strain evidence="7">UHER 2000/2452</strain>
    </source>
</reference>
<protein>
    <recommendedName>
        <fullName evidence="6">Phosphate transporter</fullName>
    </recommendedName>
</protein>
<feature type="transmembrane region" description="Helical" evidence="6">
    <location>
        <begin position="314"/>
        <end position="331"/>
    </location>
</feature>
<dbReference type="AlphaFoldDB" id="A0A951Q892"/>
<dbReference type="Pfam" id="PF01384">
    <property type="entry name" value="PHO4"/>
    <property type="match status" value="1"/>
</dbReference>
<sequence>MLLISISLLAFYLAWNLGANDVANSMGTSVGSGAITLRQALVIAGILELAGALLFGQNVSATLATKIVNPALFAPNPAEFIWGMIAVVMACGIWLNIATVLGLPVSSSHAVVGAIAGFGWLAAGLEAVAWKSIGMITLSWVLTPVISGAIAALFYAILQRSIIQSADALVRWQEFVPWLGAVVLATFGLLVLPTIAQGLQQVMQDKLGESWNLPVHTLVIGMEAIATFSLTWFSLRNLQLQNLQSQNLQSTAELSSAPQASIEAQLISFQILSACFVAFAHGANDVGNAIAPLAAIVFVQQTGSVPMGNFQTPLWVLLLGGVGIVAGLAVWGKKVIATIGEGIVSLQPSGGFCAQWGAATTVLLASQLGLPVSTSHAIVGGVVGVGLVQGLKAIRLNMLRDIALAWVVTIPAATGLAAGLFLIFSAIGRSAS</sequence>
<dbReference type="PANTHER" id="PTHR11101:SF80">
    <property type="entry name" value="PHOSPHATE TRANSPORTER"/>
    <property type="match status" value="1"/>
</dbReference>
<comment type="similarity">
    <text evidence="6">Belongs to the inorganic phosphate transporter (PiT) (TC 2.A.20) family.</text>
</comment>
<evidence type="ECO:0000256" key="3">
    <source>
        <dbReference type="ARBA" id="ARBA00022692"/>
    </source>
</evidence>
<dbReference type="GO" id="GO:0005315">
    <property type="term" value="F:phosphate transmembrane transporter activity"/>
    <property type="evidence" value="ECO:0007669"/>
    <property type="project" value="InterPro"/>
</dbReference>
<evidence type="ECO:0000256" key="5">
    <source>
        <dbReference type="ARBA" id="ARBA00023136"/>
    </source>
</evidence>
<dbReference type="PANTHER" id="PTHR11101">
    <property type="entry name" value="PHOSPHATE TRANSPORTER"/>
    <property type="match status" value="1"/>
</dbReference>
<feature type="transmembrane region" description="Helical" evidence="6">
    <location>
        <begin position="80"/>
        <end position="103"/>
    </location>
</feature>
<feature type="transmembrane region" description="Helical" evidence="6">
    <location>
        <begin position="137"/>
        <end position="158"/>
    </location>
</feature>
<comment type="subcellular location">
    <subcellularLocation>
        <location evidence="1 6">Membrane</location>
        <topology evidence="1 6">Multi-pass membrane protein</topology>
    </subcellularLocation>
</comment>
<comment type="caution">
    <text evidence="7">The sequence shown here is derived from an EMBL/GenBank/DDBJ whole genome shotgun (WGS) entry which is preliminary data.</text>
</comment>
<keyword evidence="5 6" id="KW-0472">Membrane</keyword>
<keyword evidence="4 6" id="KW-1133">Transmembrane helix</keyword>
<accession>A0A951Q892</accession>
<dbReference type="Proteomes" id="UP000757435">
    <property type="component" value="Unassembled WGS sequence"/>
</dbReference>
<evidence type="ECO:0000256" key="2">
    <source>
        <dbReference type="ARBA" id="ARBA00022448"/>
    </source>
</evidence>
<keyword evidence="2 6" id="KW-0813">Transport</keyword>
<evidence type="ECO:0000256" key="6">
    <source>
        <dbReference type="RuleBase" id="RU363058"/>
    </source>
</evidence>
<dbReference type="GO" id="GO:0016020">
    <property type="term" value="C:membrane"/>
    <property type="evidence" value="ECO:0007669"/>
    <property type="project" value="UniProtKB-SubCell"/>
</dbReference>
<evidence type="ECO:0000313" key="8">
    <source>
        <dbReference type="Proteomes" id="UP000757435"/>
    </source>
</evidence>
<dbReference type="GO" id="GO:0035435">
    <property type="term" value="P:phosphate ion transmembrane transport"/>
    <property type="evidence" value="ECO:0007669"/>
    <property type="project" value="TreeGrafter"/>
</dbReference>
<dbReference type="InterPro" id="IPR001204">
    <property type="entry name" value="Phos_transporter"/>
</dbReference>
<keyword evidence="3 6" id="KW-0812">Transmembrane</keyword>
<gene>
    <name evidence="7" type="ORF">KME15_04960</name>
</gene>
<evidence type="ECO:0000313" key="7">
    <source>
        <dbReference type="EMBL" id="MBW4658001.1"/>
    </source>
</evidence>
<organism evidence="7 8">
    <name type="scientific">Drouetiella hepatica Uher 2000/2452</name>
    <dbReference type="NCBI Taxonomy" id="904376"/>
    <lineage>
        <taxon>Bacteria</taxon>
        <taxon>Bacillati</taxon>
        <taxon>Cyanobacteriota</taxon>
        <taxon>Cyanophyceae</taxon>
        <taxon>Oculatellales</taxon>
        <taxon>Oculatellaceae</taxon>
        <taxon>Drouetiella</taxon>
    </lineage>
</organism>
<feature type="transmembrane region" description="Helical" evidence="6">
    <location>
        <begin position="109"/>
        <end position="130"/>
    </location>
</feature>
<feature type="transmembrane region" description="Helical" evidence="6">
    <location>
        <begin position="403"/>
        <end position="427"/>
    </location>
</feature>
<evidence type="ECO:0000256" key="1">
    <source>
        <dbReference type="ARBA" id="ARBA00004141"/>
    </source>
</evidence>
<evidence type="ECO:0000256" key="4">
    <source>
        <dbReference type="ARBA" id="ARBA00022989"/>
    </source>
</evidence>
<name>A0A951Q892_9CYAN</name>
<proteinExistence type="inferred from homology"/>
<feature type="transmembrane region" description="Helical" evidence="6">
    <location>
        <begin position="178"/>
        <end position="199"/>
    </location>
</feature>
<dbReference type="EMBL" id="JAHHHD010000003">
    <property type="protein sequence ID" value="MBW4658001.1"/>
    <property type="molecule type" value="Genomic_DNA"/>
</dbReference>
<reference evidence="7" key="2">
    <citation type="journal article" date="2022" name="Microbiol. Resour. Announc.">
        <title>Metagenome Sequencing to Explore Phylogenomics of Terrestrial Cyanobacteria.</title>
        <authorList>
            <person name="Ward R.D."/>
            <person name="Stajich J.E."/>
            <person name="Johansen J.R."/>
            <person name="Huntemann M."/>
            <person name="Clum A."/>
            <person name="Foster B."/>
            <person name="Foster B."/>
            <person name="Roux S."/>
            <person name="Palaniappan K."/>
            <person name="Varghese N."/>
            <person name="Mukherjee S."/>
            <person name="Reddy T.B.K."/>
            <person name="Daum C."/>
            <person name="Copeland A."/>
            <person name="Chen I.A."/>
            <person name="Ivanova N.N."/>
            <person name="Kyrpides N.C."/>
            <person name="Shapiro N."/>
            <person name="Eloe-Fadrosh E.A."/>
            <person name="Pietrasiak N."/>
        </authorList>
    </citation>
    <scope>NUCLEOTIDE SEQUENCE</scope>
    <source>
        <strain evidence="7">UHER 2000/2452</strain>
    </source>
</reference>
<feature type="transmembrane region" description="Helical" evidence="6">
    <location>
        <begin position="211"/>
        <end position="235"/>
    </location>
</feature>